<dbReference type="Proteomes" id="UP001218218">
    <property type="component" value="Unassembled WGS sequence"/>
</dbReference>
<protein>
    <submittedName>
        <fullName evidence="1">Uncharacterized protein</fullName>
    </submittedName>
</protein>
<organism evidence="1 2">
    <name type="scientific">Mycena albidolilacea</name>
    <dbReference type="NCBI Taxonomy" id="1033008"/>
    <lineage>
        <taxon>Eukaryota</taxon>
        <taxon>Fungi</taxon>
        <taxon>Dikarya</taxon>
        <taxon>Basidiomycota</taxon>
        <taxon>Agaricomycotina</taxon>
        <taxon>Agaricomycetes</taxon>
        <taxon>Agaricomycetidae</taxon>
        <taxon>Agaricales</taxon>
        <taxon>Marasmiineae</taxon>
        <taxon>Mycenaceae</taxon>
        <taxon>Mycena</taxon>
    </lineage>
</organism>
<accession>A0AAD6YXP2</accession>
<dbReference type="AlphaFoldDB" id="A0AAD6YXP2"/>
<proteinExistence type="predicted"/>
<evidence type="ECO:0000313" key="2">
    <source>
        <dbReference type="Proteomes" id="UP001218218"/>
    </source>
</evidence>
<keyword evidence="2" id="KW-1185">Reference proteome</keyword>
<evidence type="ECO:0000313" key="1">
    <source>
        <dbReference type="EMBL" id="KAJ7301220.1"/>
    </source>
</evidence>
<dbReference type="EMBL" id="JARIHO010000140">
    <property type="protein sequence ID" value="KAJ7301220.1"/>
    <property type="molecule type" value="Genomic_DNA"/>
</dbReference>
<name>A0AAD6YXP2_9AGAR</name>
<sequence length="117" mass="13762">SKKWPKAVGDWVSRAHVFTPEIEPEVFGRQFWEWWVDINPDWRTSQRPMIREDGKSWASLDFHGQNGFLNVMACLKWWRDALETPSPDWEEAVDDVTWVLGKMKGSVVPLLPLSRYC</sequence>
<reference evidence="1" key="1">
    <citation type="submission" date="2023-03" db="EMBL/GenBank/DDBJ databases">
        <title>Massive genome expansion in bonnet fungi (Mycena s.s.) driven by repeated elements and novel gene families across ecological guilds.</title>
        <authorList>
            <consortium name="Lawrence Berkeley National Laboratory"/>
            <person name="Harder C.B."/>
            <person name="Miyauchi S."/>
            <person name="Viragh M."/>
            <person name="Kuo A."/>
            <person name="Thoen E."/>
            <person name="Andreopoulos B."/>
            <person name="Lu D."/>
            <person name="Skrede I."/>
            <person name="Drula E."/>
            <person name="Henrissat B."/>
            <person name="Morin E."/>
            <person name="Kohler A."/>
            <person name="Barry K."/>
            <person name="LaButti K."/>
            <person name="Morin E."/>
            <person name="Salamov A."/>
            <person name="Lipzen A."/>
            <person name="Mereny Z."/>
            <person name="Hegedus B."/>
            <person name="Baldrian P."/>
            <person name="Stursova M."/>
            <person name="Weitz H."/>
            <person name="Taylor A."/>
            <person name="Grigoriev I.V."/>
            <person name="Nagy L.G."/>
            <person name="Martin F."/>
            <person name="Kauserud H."/>
        </authorList>
    </citation>
    <scope>NUCLEOTIDE SEQUENCE</scope>
    <source>
        <strain evidence="1">CBHHK002</strain>
    </source>
</reference>
<gene>
    <name evidence="1" type="ORF">DFH08DRAFT_724448</name>
</gene>
<comment type="caution">
    <text evidence="1">The sequence shown here is derived from an EMBL/GenBank/DDBJ whole genome shotgun (WGS) entry which is preliminary data.</text>
</comment>
<feature type="non-terminal residue" evidence="1">
    <location>
        <position position="1"/>
    </location>
</feature>